<feature type="signal peptide" evidence="1">
    <location>
        <begin position="1"/>
        <end position="26"/>
    </location>
</feature>
<keyword evidence="1" id="KW-0732">Signal</keyword>
<accession>A0A4R1BS19</accession>
<proteinExistence type="predicted"/>
<dbReference type="AlphaFoldDB" id="A0A4R1BS19"/>
<evidence type="ECO:0000313" key="3">
    <source>
        <dbReference type="Proteomes" id="UP000295443"/>
    </source>
</evidence>
<evidence type="ECO:0000313" key="2">
    <source>
        <dbReference type="EMBL" id="TCJ20167.1"/>
    </source>
</evidence>
<gene>
    <name evidence="2" type="ORF">EZJ19_00925</name>
</gene>
<comment type="caution">
    <text evidence="2">The sequence shown here is derived from an EMBL/GenBank/DDBJ whole genome shotgun (WGS) entry which is preliminary data.</text>
</comment>
<dbReference type="InterPro" id="IPR009649">
    <property type="entry name" value="TraU"/>
</dbReference>
<feature type="chain" id="PRO_5020940123" evidence="1">
    <location>
        <begin position="27"/>
        <end position="345"/>
    </location>
</feature>
<dbReference type="Proteomes" id="UP000295443">
    <property type="component" value="Unassembled WGS sequence"/>
</dbReference>
<evidence type="ECO:0000256" key="1">
    <source>
        <dbReference type="SAM" id="SignalP"/>
    </source>
</evidence>
<dbReference type="EMBL" id="SJZB01000003">
    <property type="protein sequence ID" value="TCJ20167.1"/>
    <property type="molecule type" value="Genomic_DNA"/>
</dbReference>
<protein>
    <submittedName>
        <fullName evidence="2">Conjugal transfer protein</fullName>
    </submittedName>
</protein>
<sequence length="345" mass="37341">MSMRRHLGILALAVAVLAGQAMPATAEDSIVNGGCTGRFPNLVTDICWRCMLPLSIGSAHIANIGGQTDIDNPGNPVCMCGGFPPKIGLTLGFWEPAQLAEVPREPFCFPTLGGLSLDTGSMPGRHSRNSKTPENYTSTAFYQAHHYTFPAMYVLGVMNDHPCLVQNSIDIGFITEYDPTWIDPNLSAWINPEALLFANPVALAACAGDCVASTTSKPVSSLFWCAGCQGSLHPMQGFVPHHTGGVATSLLLAERLQAKMHKFSVAWEYHGSGALCGPHPNMVMDRQAYKTQMVYPVPNTAKVNGKCCQNFGESSIVWGAGKEVPGREDFAYLLFRKRNCCMTFY</sequence>
<dbReference type="OrthoDB" id="9788211at2"/>
<dbReference type="RefSeq" id="WP_131444426.1">
    <property type="nucleotide sequence ID" value="NZ_SJZB01000003.1"/>
</dbReference>
<reference evidence="2 3" key="1">
    <citation type="submission" date="2019-03" db="EMBL/GenBank/DDBJ databases">
        <title>Genome sequence of Thiobacillaceae bacterium LSR1, a sulfur-oxidizing bacterium isolated from freshwater sediment.</title>
        <authorList>
            <person name="Li S."/>
        </authorList>
    </citation>
    <scope>NUCLEOTIDE SEQUENCE [LARGE SCALE GENOMIC DNA]</scope>
    <source>
        <strain evidence="2 3">LSR1</strain>
    </source>
</reference>
<organism evidence="2 3">
    <name type="scientific">Parasulfuritortus cantonensis</name>
    <dbReference type="NCBI Taxonomy" id="2528202"/>
    <lineage>
        <taxon>Bacteria</taxon>
        <taxon>Pseudomonadati</taxon>
        <taxon>Pseudomonadota</taxon>
        <taxon>Betaproteobacteria</taxon>
        <taxon>Nitrosomonadales</taxon>
        <taxon>Thiobacillaceae</taxon>
        <taxon>Parasulfuritortus</taxon>
    </lineage>
</organism>
<keyword evidence="3" id="KW-1185">Reference proteome</keyword>
<dbReference type="Pfam" id="PF06834">
    <property type="entry name" value="TraU"/>
    <property type="match status" value="1"/>
</dbReference>
<name>A0A4R1BS19_9PROT</name>